<dbReference type="InterPro" id="IPR000924">
    <property type="entry name" value="Glu/Gln-tRNA-synth"/>
</dbReference>
<evidence type="ECO:0000256" key="7">
    <source>
        <dbReference type="ARBA" id="ARBA00023146"/>
    </source>
</evidence>
<protein>
    <recommendedName>
        <fullName evidence="9">Glutamine--tRNA ligase</fullName>
        <ecNumber evidence="9">6.1.1.18</ecNumber>
    </recommendedName>
    <alternativeName>
        <fullName evidence="9">Glutaminyl-tRNA synthetase</fullName>
        <shortName evidence="9">GlnRS</shortName>
    </alternativeName>
</protein>
<dbReference type="CDD" id="cd00807">
    <property type="entry name" value="GlnRS_core"/>
    <property type="match status" value="1"/>
</dbReference>
<accession>A0A286AAL6</accession>
<keyword evidence="2 9" id="KW-0963">Cytoplasm</keyword>
<feature type="short sequence motif" description="'HIGH' region" evidence="9">
    <location>
        <begin position="42"/>
        <end position="52"/>
    </location>
</feature>
<dbReference type="FunFam" id="3.40.50.620:FF:000037">
    <property type="entry name" value="Glutamine--tRNA ligase cytoplasmic"/>
    <property type="match status" value="1"/>
</dbReference>
<dbReference type="PRINTS" id="PR00987">
    <property type="entry name" value="TRNASYNTHGLU"/>
</dbReference>
<evidence type="ECO:0000256" key="8">
    <source>
        <dbReference type="ARBA" id="ARBA00048270"/>
    </source>
</evidence>
<dbReference type="GO" id="GO:0005524">
    <property type="term" value="F:ATP binding"/>
    <property type="evidence" value="ECO:0007669"/>
    <property type="project" value="UniProtKB-UniRule"/>
</dbReference>
<dbReference type="SUPFAM" id="SSF50715">
    <property type="entry name" value="Ribosomal protein L25-like"/>
    <property type="match status" value="1"/>
</dbReference>
<evidence type="ECO:0000256" key="5">
    <source>
        <dbReference type="ARBA" id="ARBA00022840"/>
    </source>
</evidence>
<dbReference type="InterPro" id="IPR014729">
    <property type="entry name" value="Rossmann-like_a/b/a_fold"/>
</dbReference>
<evidence type="ECO:0000259" key="12">
    <source>
        <dbReference type="Pfam" id="PF03950"/>
    </source>
</evidence>
<gene>
    <name evidence="9" type="primary">glnS</name>
    <name evidence="14" type="ORF">SAMN06297164_1929</name>
</gene>
<dbReference type="Gene3D" id="3.40.50.620">
    <property type="entry name" value="HUPs"/>
    <property type="match status" value="1"/>
</dbReference>
<dbReference type="GO" id="GO:0006425">
    <property type="term" value="P:glutaminyl-tRNA aminoacylation"/>
    <property type="evidence" value="ECO:0007669"/>
    <property type="project" value="UniProtKB-UniRule"/>
</dbReference>
<evidence type="ECO:0000313" key="15">
    <source>
        <dbReference type="Proteomes" id="UP000219335"/>
    </source>
</evidence>
<feature type="domain" description="Glutamyl/glutaminyl-tRNA synthetase class Ib anti-codon binding" evidence="12">
    <location>
        <begin position="350"/>
        <end position="450"/>
    </location>
</feature>
<dbReference type="GO" id="GO:0004819">
    <property type="term" value="F:glutamine-tRNA ligase activity"/>
    <property type="evidence" value="ECO:0007669"/>
    <property type="project" value="UniProtKB-UniRule"/>
</dbReference>
<feature type="binding site" evidence="9">
    <location>
        <position position="220"/>
    </location>
    <ligand>
        <name>L-glutamine</name>
        <dbReference type="ChEBI" id="CHEBI:58359"/>
    </ligand>
</feature>
<dbReference type="InterPro" id="IPR020058">
    <property type="entry name" value="Glu/Gln-tRNA-synth_Ib_cat-dom"/>
</dbReference>
<evidence type="ECO:0000256" key="3">
    <source>
        <dbReference type="ARBA" id="ARBA00022598"/>
    </source>
</evidence>
<dbReference type="GO" id="GO:0005829">
    <property type="term" value="C:cytosol"/>
    <property type="evidence" value="ECO:0007669"/>
    <property type="project" value="TreeGrafter"/>
</dbReference>
<keyword evidence="6 9" id="KW-0648">Protein biosynthesis</keyword>
<dbReference type="InterPro" id="IPR011035">
    <property type="entry name" value="Ribosomal_bL25/Gln-tRNA_synth"/>
</dbReference>
<feature type="binding site" evidence="9">
    <location>
        <begin position="43"/>
        <end position="45"/>
    </location>
    <ligand>
        <name>ATP</name>
        <dbReference type="ChEBI" id="CHEBI:30616"/>
    </ligand>
</feature>
<keyword evidence="3 9" id="KW-0436">Ligase</keyword>
<dbReference type="PANTHER" id="PTHR43097:SF5">
    <property type="entry name" value="GLUTAMATE--TRNA LIGASE"/>
    <property type="match status" value="1"/>
</dbReference>
<evidence type="ECO:0000256" key="10">
    <source>
        <dbReference type="RuleBase" id="RU363037"/>
    </source>
</evidence>
<dbReference type="InterPro" id="IPR049437">
    <property type="entry name" value="tRNA-synt_1c_C2"/>
</dbReference>
<name>A0A286AAL6_9PROT</name>
<feature type="binding site" evidence="9">
    <location>
        <begin position="279"/>
        <end position="281"/>
    </location>
    <ligand>
        <name>ATP</name>
        <dbReference type="ChEBI" id="CHEBI:30616"/>
    </ligand>
</feature>
<feature type="domain" description="Glutamyl/glutaminyl-tRNA synthetase class Ib catalytic" evidence="11">
    <location>
        <begin position="36"/>
        <end position="347"/>
    </location>
</feature>
<dbReference type="RefSeq" id="WP_255251920.1">
    <property type="nucleotide sequence ID" value="NZ_OCMU01000001.1"/>
</dbReference>
<evidence type="ECO:0000259" key="13">
    <source>
        <dbReference type="Pfam" id="PF20974"/>
    </source>
</evidence>
<evidence type="ECO:0000256" key="4">
    <source>
        <dbReference type="ARBA" id="ARBA00022741"/>
    </source>
</evidence>
<dbReference type="EMBL" id="OCMU01000001">
    <property type="protein sequence ID" value="SOD18951.1"/>
    <property type="molecule type" value="Genomic_DNA"/>
</dbReference>
<comment type="catalytic activity">
    <reaction evidence="8 9">
        <text>tRNA(Gln) + L-glutamine + ATP = L-glutaminyl-tRNA(Gln) + AMP + diphosphate</text>
        <dbReference type="Rhea" id="RHEA:20121"/>
        <dbReference type="Rhea" id="RHEA-COMP:9662"/>
        <dbReference type="Rhea" id="RHEA-COMP:9681"/>
        <dbReference type="ChEBI" id="CHEBI:30616"/>
        <dbReference type="ChEBI" id="CHEBI:33019"/>
        <dbReference type="ChEBI" id="CHEBI:58359"/>
        <dbReference type="ChEBI" id="CHEBI:78442"/>
        <dbReference type="ChEBI" id="CHEBI:78521"/>
        <dbReference type="ChEBI" id="CHEBI:456215"/>
        <dbReference type="EC" id="6.1.1.18"/>
    </reaction>
</comment>
<dbReference type="Gene3D" id="2.40.240.10">
    <property type="entry name" value="Ribosomal Protein L25, Chain P"/>
    <property type="match status" value="2"/>
</dbReference>
<evidence type="ECO:0000256" key="6">
    <source>
        <dbReference type="ARBA" id="ARBA00022917"/>
    </source>
</evidence>
<dbReference type="PROSITE" id="PS00178">
    <property type="entry name" value="AA_TRNA_LIGASE_I"/>
    <property type="match status" value="1"/>
</dbReference>
<evidence type="ECO:0000256" key="1">
    <source>
        <dbReference type="ARBA" id="ARBA00005594"/>
    </source>
</evidence>
<comment type="caution">
    <text evidence="9">Lacks conserved residue(s) required for the propagation of feature annotation.</text>
</comment>
<dbReference type="HAMAP" id="MF_00126">
    <property type="entry name" value="Gln_tRNA_synth"/>
    <property type="match status" value="1"/>
</dbReference>
<feature type="short sequence motif" description="'KMSKS' region" evidence="9">
    <location>
        <begin position="278"/>
        <end position="282"/>
    </location>
</feature>
<comment type="subcellular location">
    <subcellularLocation>
        <location evidence="9">Cytoplasm</location>
    </subcellularLocation>
</comment>
<dbReference type="PANTHER" id="PTHR43097">
    <property type="entry name" value="GLUTAMINE-TRNA LIGASE"/>
    <property type="match status" value="1"/>
</dbReference>
<dbReference type="SUPFAM" id="SSF52374">
    <property type="entry name" value="Nucleotidylyl transferase"/>
    <property type="match status" value="1"/>
</dbReference>
<organism evidence="14 15">
    <name type="scientific">Nitrosomonas ureae</name>
    <dbReference type="NCBI Taxonomy" id="44577"/>
    <lineage>
        <taxon>Bacteria</taxon>
        <taxon>Pseudomonadati</taxon>
        <taxon>Pseudomonadota</taxon>
        <taxon>Betaproteobacteria</taxon>
        <taxon>Nitrosomonadales</taxon>
        <taxon>Nitrosomonadaceae</taxon>
        <taxon>Nitrosomonas</taxon>
    </lineage>
</organism>
<dbReference type="InterPro" id="IPR020059">
    <property type="entry name" value="Glu/Gln-tRNA-synth_Ib_codon-bd"/>
</dbReference>
<feature type="binding site" evidence="9">
    <location>
        <begin position="49"/>
        <end position="55"/>
    </location>
    <ligand>
        <name>ATP</name>
        <dbReference type="ChEBI" id="CHEBI:30616"/>
    </ligand>
</feature>
<dbReference type="InterPro" id="IPR001412">
    <property type="entry name" value="aa-tRNA-synth_I_CS"/>
</dbReference>
<comment type="similarity">
    <text evidence="1 9 10">Belongs to the class-I aminoacyl-tRNA synthetase family.</text>
</comment>
<dbReference type="Pfam" id="PF03950">
    <property type="entry name" value="tRNA-synt_1c_C"/>
    <property type="match status" value="1"/>
</dbReference>
<dbReference type="FunFam" id="2.40.240.10:FF:000007">
    <property type="entry name" value="Glutamine--tRNA ligase"/>
    <property type="match status" value="1"/>
</dbReference>
<dbReference type="EC" id="6.1.1.18" evidence="9"/>
<keyword evidence="5 9" id="KW-0067">ATP-binding</keyword>
<feature type="domain" description="tRNA synthetases class I (E and Q) anti-codon binding" evidence="13">
    <location>
        <begin position="469"/>
        <end position="541"/>
    </location>
</feature>
<feature type="binding site" evidence="9">
    <location>
        <begin position="271"/>
        <end position="272"/>
    </location>
    <ligand>
        <name>ATP</name>
        <dbReference type="ChEBI" id="CHEBI:30616"/>
    </ligand>
</feature>
<keyword evidence="4 9" id="KW-0547">Nucleotide-binding</keyword>
<keyword evidence="7 9" id="KW-0030">Aminoacyl-tRNA synthetase</keyword>
<dbReference type="NCBIfam" id="TIGR00440">
    <property type="entry name" value="glnS"/>
    <property type="match status" value="1"/>
</dbReference>
<evidence type="ECO:0000313" key="14">
    <source>
        <dbReference type="EMBL" id="SOD18951.1"/>
    </source>
</evidence>
<dbReference type="InterPro" id="IPR022861">
    <property type="entry name" value="Gln_tRNA_ligase_bac"/>
</dbReference>
<dbReference type="InterPro" id="IPR004514">
    <property type="entry name" value="Gln-tRNA-synth"/>
</dbReference>
<sequence length="568" mass="65784">MKEKSETNLHIESTPSNFIRNIIEEDNRSGKWNGRVETRFPPEPNGYLHIGHAKSICLNFGIARDYGGVCHLRFDDTNPEKEAQEYVDSICDSVSWLGFDWGQHLYYSSDYFNQLYQFAEYLIDCGKAYVESLSADEIRELRGTLTHPGKNSPFRDRPIAESLDLFRRMKAGEFPDGQYVLRAKIDMASPNINMRDPVIYRIRHVHHQRTGNQWCIYPMYDYTHCISDALERITHSLCTLEFEDHRPLYDWVLDQLGDKVPCHPQQIEFARLNLTYTVMSKRKLIELVESKLVDGWDDPRLSTLAGVRRRGFTPRAIRLFAERIGISKADSWIDMGVLEDCLREDLNENAPRRIAVLKPVKLIIDNYPENLQEDCFAPNHPQKPEWGKRIIPFSKILYIERDDFMEVPTKGYFRLAPGVEVRLRYAFIVKCVQVDKNAQGDIEAIHCTYDPDTKSGTPGAESRKVKGNIHWLSVKYALAAEIRLYDRLFTDPYPDSGGKDYKTSLNSNSKQIIAAYVEPSLCEAKPEQSFQFERNGYFIADRMDMRSDKPVFNRAVTLRDSWGKLTDK</sequence>
<dbReference type="FunFam" id="3.90.800.10:FF:000001">
    <property type="entry name" value="Glutamine--tRNA ligase"/>
    <property type="match status" value="1"/>
</dbReference>
<dbReference type="GO" id="GO:0006424">
    <property type="term" value="P:glutamyl-tRNA aminoacylation"/>
    <property type="evidence" value="ECO:0007669"/>
    <property type="project" value="UniProtKB-UniRule"/>
</dbReference>
<dbReference type="InterPro" id="IPR050132">
    <property type="entry name" value="Gln/Glu-tRNA_Ligase"/>
</dbReference>
<feature type="binding site" evidence="9">
    <location>
        <position position="75"/>
    </location>
    <ligand>
        <name>L-glutamine</name>
        <dbReference type="ChEBI" id="CHEBI:58359"/>
    </ligand>
</feature>
<evidence type="ECO:0000259" key="11">
    <source>
        <dbReference type="Pfam" id="PF00749"/>
    </source>
</evidence>
<reference evidence="14 15" key="1">
    <citation type="submission" date="2017-09" db="EMBL/GenBank/DDBJ databases">
        <authorList>
            <person name="Ehlers B."/>
            <person name="Leendertz F.H."/>
        </authorList>
    </citation>
    <scope>NUCLEOTIDE SEQUENCE [LARGE SCALE GENOMIC DNA]</scope>
    <source>
        <strain evidence="14 15">Nm42</strain>
    </source>
</reference>
<dbReference type="Proteomes" id="UP000219335">
    <property type="component" value="Unassembled WGS sequence"/>
</dbReference>
<evidence type="ECO:0000256" key="9">
    <source>
        <dbReference type="HAMAP-Rule" id="MF_00126"/>
    </source>
</evidence>
<evidence type="ECO:0000256" key="2">
    <source>
        <dbReference type="ARBA" id="ARBA00022490"/>
    </source>
</evidence>
<dbReference type="Pfam" id="PF00749">
    <property type="entry name" value="tRNA-synt_1c"/>
    <property type="match status" value="1"/>
</dbReference>
<feature type="binding site" evidence="9">
    <location>
        <position position="239"/>
    </location>
    <ligand>
        <name>ATP</name>
        <dbReference type="ChEBI" id="CHEBI:30616"/>
    </ligand>
</feature>
<comment type="subunit">
    <text evidence="9">Monomer.</text>
</comment>
<dbReference type="FunFam" id="1.10.1160.10:FF:000001">
    <property type="entry name" value="Glutamine--tRNA ligase"/>
    <property type="match status" value="1"/>
</dbReference>
<dbReference type="NCBIfam" id="NF011291">
    <property type="entry name" value="PRK14703.1"/>
    <property type="match status" value="1"/>
</dbReference>
<dbReference type="AlphaFoldDB" id="A0A286AAL6"/>
<proteinExistence type="inferred from homology"/>
<dbReference type="InterPro" id="IPR020056">
    <property type="entry name" value="Rbsml_bL25/Gln-tRNA_synth_N"/>
</dbReference>
<dbReference type="Pfam" id="PF20974">
    <property type="entry name" value="tRNA-synt_1c_C2"/>
    <property type="match status" value="1"/>
</dbReference>